<feature type="domain" description="DUF732" evidence="2">
    <location>
        <begin position="36"/>
        <end position="104"/>
    </location>
</feature>
<evidence type="ECO:0000259" key="2">
    <source>
        <dbReference type="Pfam" id="PF05305"/>
    </source>
</evidence>
<gene>
    <name evidence="3" type="ORF">A9X01_17495</name>
</gene>
<protein>
    <recommendedName>
        <fullName evidence="2">DUF732 domain-containing protein</fullName>
    </recommendedName>
</protein>
<proteinExistence type="predicted"/>
<organism evidence="3 4">
    <name type="scientific">Mycobacterium asiaticum</name>
    <dbReference type="NCBI Taxonomy" id="1790"/>
    <lineage>
        <taxon>Bacteria</taxon>
        <taxon>Bacillati</taxon>
        <taxon>Actinomycetota</taxon>
        <taxon>Actinomycetes</taxon>
        <taxon>Mycobacteriales</taxon>
        <taxon>Mycobacteriaceae</taxon>
        <taxon>Mycobacterium</taxon>
    </lineage>
</organism>
<sequence>MKLLLALLGVMAGIAMAVPAHADPGFDEPPTDENNEVFLDDLHGVGINFQDPSQAISAGKAVCGFVSRGVSGLQLINDIRDNNPGLSSKGAAQFATISAKSYCPRALESVE</sequence>
<reference evidence="3 4" key="1">
    <citation type="submission" date="2016-06" db="EMBL/GenBank/DDBJ databases">
        <authorList>
            <person name="Kjaerup R.B."/>
            <person name="Dalgaard T.S."/>
            <person name="Juul-Madsen H.R."/>
        </authorList>
    </citation>
    <scope>NUCLEOTIDE SEQUENCE [LARGE SCALE GENOMIC DNA]</scope>
    <source>
        <strain evidence="3 4">1081914.2</strain>
    </source>
</reference>
<keyword evidence="1" id="KW-0732">Signal</keyword>
<feature type="signal peptide" evidence="1">
    <location>
        <begin position="1"/>
        <end position="22"/>
    </location>
</feature>
<feature type="chain" id="PRO_5008320840" description="DUF732 domain-containing protein" evidence="1">
    <location>
        <begin position="23"/>
        <end position="111"/>
    </location>
</feature>
<dbReference type="RefSeq" id="WP_065120556.1">
    <property type="nucleotide sequence ID" value="NZ_LZKQ01000110.1"/>
</dbReference>
<dbReference type="InterPro" id="IPR007969">
    <property type="entry name" value="DUF732"/>
</dbReference>
<accession>A0A1A3CGL4</accession>
<dbReference type="Proteomes" id="UP000093795">
    <property type="component" value="Unassembled WGS sequence"/>
</dbReference>
<dbReference type="Pfam" id="PF05305">
    <property type="entry name" value="DUF732"/>
    <property type="match status" value="1"/>
</dbReference>
<dbReference type="EMBL" id="LZKQ01000110">
    <property type="protein sequence ID" value="OBI85823.1"/>
    <property type="molecule type" value="Genomic_DNA"/>
</dbReference>
<evidence type="ECO:0000256" key="1">
    <source>
        <dbReference type="SAM" id="SignalP"/>
    </source>
</evidence>
<evidence type="ECO:0000313" key="4">
    <source>
        <dbReference type="Proteomes" id="UP000093795"/>
    </source>
</evidence>
<dbReference type="AlphaFoldDB" id="A0A1A3CGL4"/>
<comment type="caution">
    <text evidence="3">The sequence shown here is derived from an EMBL/GenBank/DDBJ whole genome shotgun (WGS) entry which is preliminary data.</text>
</comment>
<evidence type="ECO:0000313" key="3">
    <source>
        <dbReference type="EMBL" id="OBI85823.1"/>
    </source>
</evidence>
<dbReference type="OrthoDB" id="4750691at2"/>
<name>A0A1A3CGL4_MYCAS</name>